<feature type="transmembrane region" description="Helical" evidence="7">
    <location>
        <begin position="412"/>
        <end position="433"/>
    </location>
</feature>
<dbReference type="GO" id="GO:0022857">
    <property type="term" value="F:transmembrane transporter activity"/>
    <property type="evidence" value="ECO:0000318"/>
    <property type="project" value="GO_Central"/>
</dbReference>
<dbReference type="SUPFAM" id="SSF103473">
    <property type="entry name" value="MFS general substrate transporter"/>
    <property type="match status" value="1"/>
</dbReference>
<dbReference type="InterPro" id="IPR000109">
    <property type="entry name" value="POT_fam"/>
</dbReference>
<reference evidence="9" key="1">
    <citation type="journal article" date="2016" name="Nature">
        <title>The genome of the seagrass Zostera marina reveals angiosperm adaptation to the sea.</title>
        <authorList>
            <person name="Olsen J.L."/>
            <person name="Rouze P."/>
            <person name="Verhelst B."/>
            <person name="Lin Y.-C."/>
            <person name="Bayer T."/>
            <person name="Collen J."/>
            <person name="Dattolo E."/>
            <person name="De Paoli E."/>
            <person name="Dittami S."/>
            <person name="Maumus F."/>
            <person name="Michel G."/>
            <person name="Kersting A."/>
            <person name="Lauritano C."/>
            <person name="Lohaus R."/>
            <person name="Toepel M."/>
            <person name="Tonon T."/>
            <person name="Vanneste K."/>
            <person name="Amirebrahimi M."/>
            <person name="Brakel J."/>
            <person name="Bostroem C."/>
            <person name="Chovatia M."/>
            <person name="Grimwood J."/>
            <person name="Jenkins J.W."/>
            <person name="Jueterbock A."/>
            <person name="Mraz A."/>
            <person name="Stam W.T."/>
            <person name="Tice H."/>
            <person name="Bornberg-Bauer E."/>
            <person name="Green P.J."/>
            <person name="Pearson G.A."/>
            <person name="Procaccini G."/>
            <person name="Duarte C.M."/>
            <person name="Schmutz J."/>
            <person name="Reusch T.B.H."/>
            <person name="Van de Peer Y."/>
        </authorList>
    </citation>
    <scope>NUCLEOTIDE SEQUENCE [LARGE SCALE GENOMIC DNA]</scope>
    <source>
        <strain evidence="9">cv. Finnish</strain>
    </source>
</reference>
<evidence type="ECO:0000256" key="6">
    <source>
        <dbReference type="RuleBase" id="RU003755"/>
    </source>
</evidence>
<feature type="transmembrane region" description="Helical" evidence="7">
    <location>
        <begin position="213"/>
        <end position="231"/>
    </location>
</feature>
<name>A0A0K9Q3A6_ZOSMR</name>
<evidence type="ECO:0000256" key="5">
    <source>
        <dbReference type="ARBA" id="ARBA00023136"/>
    </source>
</evidence>
<dbReference type="GO" id="GO:0055085">
    <property type="term" value="P:transmembrane transport"/>
    <property type="evidence" value="ECO:0000318"/>
    <property type="project" value="GO_Central"/>
</dbReference>
<gene>
    <name evidence="8" type="ORF">ZOSMA_10G00310</name>
</gene>
<comment type="similarity">
    <text evidence="2 6">Belongs to the major facilitator superfamily. Proton-dependent oligopeptide transporter (POT/PTR) (TC 2.A.17) family.</text>
</comment>
<evidence type="ECO:0000256" key="7">
    <source>
        <dbReference type="SAM" id="Phobius"/>
    </source>
</evidence>
<comment type="caution">
    <text evidence="8">The sequence shown here is derived from an EMBL/GenBank/DDBJ whole genome shotgun (WGS) entry which is preliminary data.</text>
</comment>
<feature type="transmembrane region" description="Helical" evidence="7">
    <location>
        <begin position="337"/>
        <end position="357"/>
    </location>
</feature>
<feature type="transmembrane region" description="Helical" evidence="7">
    <location>
        <begin position="98"/>
        <end position="120"/>
    </location>
</feature>
<evidence type="ECO:0000256" key="2">
    <source>
        <dbReference type="ARBA" id="ARBA00005982"/>
    </source>
</evidence>
<organism evidence="8 9">
    <name type="scientific">Zostera marina</name>
    <name type="common">Eelgrass</name>
    <dbReference type="NCBI Taxonomy" id="29655"/>
    <lineage>
        <taxon>Eukaryota</taxon>
        <taxon>Viridiplantae</taxon>
        <taxon>Streptophyta</taxon>
        <taxon>Embryophyta</taxon>
        <taxon>Tracheophyta</taxon>
        <taxon>Spermatophyta</taxon>
        <taxon>Magnoliopsida</taxon>
        <taxon>Liliopsida</taxon>
        <taxon>Zosteraceae</taxon>
        <taxon>Zostera</taxon>
    </lineage>
</organism>
<dbReference type="Proteomes" id="UP000036987">
    <property type="component" value="Unassembled WGS sequence"/>
</dbReference>
<feature type="transmembrane region" description="Helical" evidence="7">
    <location>
        <begin position="186"/>
        <end position="207"/>
    </location>
</feature>
<dbReference type="InterPro" id="IPR018456">
    <property type="entry name" value="PTR2_symporter_CS"/>
</dbReference>
<sequence>MCNVEEDIYTKDGTLDYKGNPAIRARTGTWKACPLILVNECCERLAFEGMVSNIVNYLTDRLNKDNATAAITVNNWSGTCYLTPLIGAFIADAYLGRFSTIVGAMLIYSCGLLLLTLSASVPALKPSCSDGVCNPSSSELGIFFVSLYMIALGTGGIKPCVSSFGADQFDDNDEAEKKKKSSFFNWFYLIINIGALVANSVLVWIQMNVGWEWGFGIPMVAMLISVSFFIFRVKLYRNQKPAGSPLTRILQVLVVSFRNIRVTMPEDKTLLYEIVDRSNIQGSSKLEHTNQFSFFDKAAVLPENIDNLTQEFVGSSWKICTVTQVEEWKTIIRIFPIWATSIIFSTTYCQMTTMFVLQGNKLDHSMGKWFKIPSASLSIFDILSIIICVPIYDCLIVPVARRITGNERGFTPLTRIGIGLGISTLSMLAAGILEVVRLNTVIKNNELYGPDNNIPAFSIFWQVPQYFIMGAAEVFTLVGQVEFFYMEAPDSMRSICSAIQLTTVAAGNYLSTILVVIVNKFTQKNGELGWIPDDLDDGKLHYFYFLVAFIDLINLLIFIVIARWYKYKKTNEILFIQQSDQP</sequence>
<dbReference type="GO" id="GO:0016020">
    <property type="term" value="C:membrane"/>
    <property type="evidence" value="ECO:0000318"/>
    <property type="project" value="GO_Central"/>
</dbReference>
<feature type="transmembrane region" description="Helical" evidence="7">
    <location>
        <begin position="542"/>
        <end position="565"/>
    </location>
</feature>
<evidence type="ECO:0000313" key="8">
    <source>
        <dbReference type="EMBL" id="KMZ75763.1"/>
    </source>
</evidence>
<evidence type="ECO:0000256" key="1">
    <source>
        <dbReference type="ARBA" id="ARBA00004141"/>
    </source>
</evidence>
<dbReference type="Gene3D" id="1.20.1250.20">
    <property type="entry name" value="MFS general substrate transporter like domains"/>
    <property type="match status" value="1"/>
</dbReference>
<dbReference type="InterPro" id="IPR036259">
    <property type="entry name" value="MFS_trans_sf"/>
</dbReference>
<keyword evidence="4 7" id="KW-1133">Transmembrane helix</keyword>
<feature type="transmembrane region" description="Helical" evidence="7">
    <location>
        <begin position="377"/>
        <end position="400"/>
    </location>
</feature>
<evidence type="ECO:0000256" key="3">
    <source>
        <dbReference type="ARBA" id="ARBA00022692"/>
    </source>
</evidence>
<feature type="transmembrane region" description="Helical" evidence="7">
    <location>
        <begin position="140"/>
        <end position="157"/>
    </location>
</feature>
<comment type="subcellular location">
    <subcellularLocation>
        <location evidence="1 6">Membrane</location>
        <topology evidence="1 6">Multi-pass membrane protein</topology>
    </subcellularLocation>
</comment>
<dbReference type="Pfam" id="PF00854">
    <property type="entry name" value="PTR2"/>
    <property type="match status" value="1"/>
</dbReference>
<dbReference type="EMBL" id="LFYR01000113">
    <property type="protein sequence ID" value="KMZ75763.1"/>
    <property type="molecule type" value="Genomic_DNA"/>
</dbReference>
<proteinExistence type="inferred from homology"/>
<accession>A0A0K9Q3A6</accession>
<evidence type="ECO:0000256" key="4">
    <source>
        <dbReference type="ARBA" id="ARBA00022989"/>
    </source>
</evidence>
<dbReference type="GO" id="GO:0006857">
    <property type="term" value="P:oligopeptide transport"/>
    <property type="evidence" value="ECO:0007669"/>
    <property type="project" value="InterPro"/>
</dbReference>
<dbReference type="AlphaFoldDB" id="A0A0K9Q3A6"/>
<keyword evidence="3 6" id="KW-0812">Transmembrane</keyword>
<dbReference type="PROSITE" id="PS01023">
    <property type="entry name" value="PTR2_2"/>
    <property type="match status" value="1"/>
</dbReference>
<feature type="transmembrane region" description="Helical" evidence="7">
    <location>
        <begin position="498"/>
        <end position="522"/>
    </location>
</feature>
<dbReference type="PANTHER" id="PTHR11654">
    <property type="entry name" value="OLIGOPEPTIDE TRANSPORTER-RELATED"/>
    <property type="match status" value="1"/>
</dbReference>
<protein>
    <submittedName>
        <fullName evidence="8">Putative peptide transporter, Protein NRT1/ PTR FAMILY 8.4</fullName>
    </submittedName>
</protein>
<keyword evidence="9" id="KW-1185">Reference proteome</keyword>
<dbReference type="OrthoDB" id="8904098at2759"/>
<keyword evidence="6" id="KW-0813">Transport</keyword>
<evidence type="ECO:0000313" key="9">
    <source>
        <dbReference type="Proteomes" id="UP000036987"/>
    </source>
</evidence>
<keyword evidence="5 7" id="KW-0472">Membrane</keyword>